<evidence type="ECO:0000313" key="1">
    <source>
        <dbReference type="EMBL" id="KAA2235421.1"/>
    </source>
</evidence>
<accession>A0A5B2V8V5</accession>
<dbReference type="EMBL" id="VUOA01000035">
    <property type="protein sequence ID" value="KAA2235421.1"/>
    <property type="molecule type" value="Genomic_DNA"/>
</dbReference>
<dbReference type="RefSeq" id="WP_149820671.1">
    <property type="nucleotide sequence ID" value="NZ_VUOA01000035.1"/>
</dbReference>
<reference evidence="1 2" key="2">
    <citation type="submission" date="2019-09" db="EMBL/GenBank/DDBJ databases">
        <authorList>
            <person name="Jin C."/>
        </authorList>
    </citation>
    <scope>NUCLEOTIDE SEQUENCE [LARGE SCALE GENOMIC DNA]</scope>
    <source>
        <strain evidence="1 2">BN140002</strain>
    </source>
</reference>
<proteinExistence type="predicted"/>
<evidence type="ECO:0000313" key="2">
    <source>
        <dbReference type="Proteomes" id="UP000323142"/>
    </source>
</evidence>
<sequence>MSSPADNGASYNLFRRRCAPDLYCAVAQAHPVPGFIDGESWEFAGAAQDERDAPDGFQVREARLGTRLNGFYVFLAYRKAMPMRERRAA</sequence>
<keyword evidence="2" id="KW-1185">Reference proteome</keyword>
<comment type="caution">
    <text evidence="1">The sequence shown here is derived from an EMBL/GenBank/DDBJ whole genome shotgun (WGS) entry which is preliminary data.</text>
</comment>
<dbReference type="OrthoDB" id="7997982at2"/>
<reference evidence="1 2" key="1">
    <citation type="submission" date="2019-09" db="EMBL/GenBank/DDBJ databases">
        <title>Salinarimonas rosea gen. nov., sp. nov., a new member of the a-2 subgroup of the Proteobacteria.</title>
        <authorList>
            <person name="Liu J."/>
        </authorList>
    </citation>
    <scope>NUCLEOTIDE SEQUENCE [LARGE SCALE GENOMIC DNA]</scope>
    <source>
        <strain evidence="1 2">BN140002</strain>
    </source>
</reference>
<organism evidence="1 2">
    <name type="scientific">Salinarimonas soli</name>
    <dbReference type="NCBI Taxonomy" id="1638099"/>
    <lineage>
        <taxon>Bacteria</taxon>
        <taxon>Pseudomonadati</taxon>
        <taxon>Pseudomonadota</taxon>
        <taxon>Alphaproteobacteria</taxon>
        <taxon>Hyphomicrobiales</taxon>
        <taxon>Salinarimonadaceae</taxon>
        <taxon>Salinarimonas</taxon>
    </lineage>
</organism>
<dbReference type="AlphaFoldDB" id="A0A5B2V8V5"/>
<dbReference type="Proteomes" id="UP000323142">
    <property type="component" value="Unassembled WGS sequence"/>
</dbReference>
<name>A0A5B2V8V5_9HYPH</name>
<protein>
    <submittedName>
        <fullName evidence="1">Uncharacterized protein</fullName>
    </submittedName>
</protein>
<gene>
    <name evidence="1" type="ORF">F0L46_19520</name>
</gene>